<keyword evidence="7" id="KW-0833">Ubl conjugation pathway</keyword>
<evidence type="ECO:0000256" key="2">
    <source>
        <dbReference type="ARBA" id="ARBA00012251"/>
    </source>
</evidence>
<keyword evidence="5" id="KW-0677">Repeat</keyword>
<dbReference type="HOGENOM" id="CLU_022048_5_2_1"/>
<dbReference type="GO" id="GO:0008270">
    <property type="term" value="F:zinc ion binding"/>
    <property type="evidence" value="ECO:0007669"/>
    <property type="project" value="UniProtKB-KW"/>
</dbReference>
<keyword evidence="8" id="KW-0862">Zinc</keyword>
<organism evidence="10 11">
    <name type="scientific">Collybiopsis luxurians FD-317 M1</name>
    <dbReference type="NCBI Taxonomy" id="944289"/>
    <lineage>
        <taxon>Eukaryota</taxon>
        <taxon>Fungi</taxon>
        <taxon>Dikarya</taxon>
        <taxon>Basidiomycota</taxon>
        <taxon>Agaricomycotina</taxon>
        <taxon>Agaricomycetes</taxon>
        <taxon>Agaricomycetidae</taxon>
        <taxon>Agaricales</taxon>
        <taxon>Marasmiineae</taxon>
        <taxon>Omphalotaceae</taxon>
        <taxon>Collybiopsis</taxon>
        <taxon>Collybiopsis luxurians</taxon>
    </lineage>
</organism>
<dbReference type="GO" id="GO:0016567">
    <property type="term" value="P:protein ubiquitination"/>
    <property type="evidence" value="ECO:0007669"/>
    <property type="project" value="InterPro"/>
</dbReference>
<dbReference type="Proteomes" id="UP000053593">
    <property type="component" value="Unassembled WGS sequence"/>
</dbReference>
<evidence type="ECO:0000313" key="11">
    <source>
        <dbReference type="Proteomes" id="UP000053593"/>
    </source>
</evidence>
<evidence type="ECO:0000256" key="1">
    <source>
        <dbReference type="ARBA" id="ARBA00001798"/>
    </source>
</evidence>
<keyword evidence="11" id="KW-1185">Reference proteome</keyword>
<protein>
    <recommendedName>
        <fullName evidence="2">RBR-type E3 ubiquitin transferase</fullName>
        <ecNumber evidence="2">2.3.2.31</ecNumber>
    </recommendedName>
</protein>
<evidence type="ECO:0000256" key="3">
    <source>
        <dbReference type="ARBA" id="ARBA00022679"/>
    </source>
</evidence>
<name>A0A0D0BV21_9AGAR</name>
<dbReference type="Gene3D" id="1.20.120.1750">
    <property type="match status" value="1"/>
</dbReference>
<dbReference type="Pfam" id="PF01485">
    <property type="entry name" value="IBR"/>
    <property type="match status" value="2"/>
</dbReference>
<dbReference type="GO" id="GO:0061630">
    <property type="term" value="F:ubiquitin protein ligase activity"/>
    <property type="evidence" value="ECO:0007669"/>
    <property type="project" value="UniProtKB-EC"/>
</dbReference>
<evidence type="ECO:0000256" key="6">
    <source>
        <dbReference type="ARBA" id="ARBA00022771"/>
    </source>
</evidence>
<evidence type="ECO:0000256" key="5">
    <source>
        <dbReference type="ARBA" id="ARBA00022737"/>
    </source>
</evidence>
<evidence type="ECO:0000256" key="7">
    <source>
        <dbReference type="ARBA" id="ARBA00022786"/>
    </source>
</evidence>
<dbReference type="InterPro" id="IPR044066">
    <property type="entry name" value="TRIAD_supradom"/>
</dbReference>
<dbReference type="EMBL" id="KN834829">
    <property type="protein sequence ID" value="KIK53429.1"/>
    <property type="molecule type" value="Genomic_DNA"/>
</dbReference>
<reference evidence="10 11" key="1">
    <citation type="submission" date="2014-04" db="EMBL/GenBank/DDBJ databases">
        <title>Evolutionary Origins and Diversification of the Mycorrhizal Mutualists.</title>
        <authorList>
            <consortium name="DOE Joint Genome Institute"/>
            <consortium name="Mycorrhizal Genomics Consortium"/>
            <person name="Kohler A."/>
            <person name="Kuo A."/>
            <person name="Nagy L.G."/>
            <person name="Floudas D."/>
            <person name="Copeland A."/>
            <person name="Barry K.W."/>
            <person name="Cichocki N."/>
            <person name="Veneault-Fourrey C."/>
            <person name="LaButti K."/>
            <person name="Lindquist E.A."/>
            <person name="Lipzen A."/>
            <person name="Lundell T."/>
            <person name="Morin E."/>
            <person name="Murat C."/>
            <person name="Riley R."/>
            <person name="Ohm R."/>
            <person name="Sun H."/>
            <person name="Tunlid A."/>
            <person name="Henrissat B."/>
            <person name="Grigoriev I.V."/>
            <person name="Hibbett D.S."/>
            <person name="Martin F."/>
        </authorList>
    </citation>
    <scope>NUCLEOTIDE SEQUENCE [LARGE SCALE GENOMIC DNA]</scope>
    <source>
        <strain evidence="10 11">FD-317 M1</strain>
    </source>
</reference>
<dbReference type="PROSITE" id="PS51873">
    <property type="entry name" value="TRIAD"/>
    <property type="match status" value="1"/>
</dbReference>
<dbReference type="PANTHER" id="PTHR11685">
    <property type="entry name" value="RBR FAMILY RING FINGER AND IBR DOMAIN-CONTAINING"/>
    <property type="match status" value="1"/>
</dbReference>
<dbReference type="InterPro" id="IPR002867">
    <property type="entry name" value="IBR_dom"/>
</dbReference>
<dbReference type="SUPFAM" id="SSF57850">
    <property type="entry name" value="RING/U-box"/>
    <property type="match status" value="1"/>
</dbReference>
<keyword evidence="3" id="KW-0808">Transferase</keyword>
<proteinExistence type="predicted"/>
<evidence type="ECO:0000256" key="8">
    <source>
        <dbReference type="ARBA" id="ARBA00022833"/>
    </source>
</evidence>
<evidence type="ECO:0000259" key="9">
    <source>
        <dbReference type="PROSITE" id="PS51873"/>
    </source>
</evidence>
<dbReference type="SMART" id="SM00647">
    <property type="entry name" value="IBR"/>
    <property type="match status" value="2"/>
</dbReference>
<gene>
    <name evidence="10" type="ORF">GYMLUDRAFT_1026392</name>
</gene>
<accession>A0A0D0BV21</accession>
<dbReference type="InterPro" id="IPR031127">
    <property type="entry name" value="E3_UB_ligase_RBR"/>
</dbReference>
<feature type="domain" description="RING-type" evidence="9">
    <location>
        <begin position="5"/>
        <end position="197"/>
    </location>
</feature>
<dbReference type="AlphaFoldDB" id="A0A0D0BV21"/>
<evidence type="ECO:0000313" key="10">
    <source>
        <dbReference type="EMBL" id="KIK53429.1"/>
    </source>
</evidence>
<sequence>MLFLTSGLNVICGDRFRASTTFQAPCRARYCFDCLKDLVPTCVGDESLFPLRCCQQFLPVSRVLDLVPSGLRTRFEAKSREFSTLANDRLYCSNSTCSRYLGSAQNFTSRGNHPASCFHCYRLTCALCKEPFHPDENCAENTALVQLKAIAAEQHRQTCPRCDRIIEFHHGCYHITCSCRMEFCYLCAVPWTNWGCP</sequence>
<comment type="catalytic activity">
    <reaction evidence="1">
        <text>[E2 ubiquitin-conjugating enzyme]-S-ubiquitinyl-L-cysteine + [acceptor protein]-L-lysine = [E2 ubiquitin-conjugating enzyme]-L-cysteine + [acceptor protein]-N(6)-ubiquitinyl-L-lysine.</text>
        <dbReference type="EC" id="2.3.2.31"/>
    </reaction>
</comment>
<dbReference type="EC" id="2.3.2.31" evidence="2"/>
<keyword evidence="4" id="KW-0479">Metal-binding</keyword>
<keyword evidence="6" id="KW-0863">Zinc-finger</keyword>
<evidence type="ECO:0000256" key="4">
    <source>
        <dbReference type="ARBA" id="ARBA00022723"/>
    </source>
</evidence>
<dbReference type="OrthoDB" id="9977870at2759"/>